<evidence type="ECO:0000256" key="1">
    <source>
        <dbReference type="SAM" id="Coils"/>
    </source>
</evidence>
<protein>
    <submittedName>
        <fullName evidence="3">Retrovirus-related pol polyprotein from transposon TNT 1-94</fullName>
    </submittedName>
</protein>
<dbReference type="InterPro" id="IPR013103">
    <property type="entry name" value="RVT_2"/>
</dbReference>
<dbReference type="Pfam" id="PF07727">
    <property type="entry name" value="RVT_2"/>
    <property type="match status" value="1"/>
</dbReference>
<evidence type="ECO:0000313" key="4">
    <source>
        <dbReference type="Proteomes" id="UP001151760"/>
    </source>
</evidence>
<evidence type="ECO:0000313" key="3">
    <source>
        <dbReference type="EMBL" id="GJS75494.1"/>
    </source>
</evidence>
<dbReference type="Proteomes" id="UP001151760">
    <property type="component" value="Unassembled WGS sequence"/>
</dbReference>
<reference evidence="3" key="2">
    <citation type="submission" date="2022-01" db="EMBL/GenBank/DDBJ databases">
        <authorList>
            <person name="Yamashiro T."/>
            <person name="Shiraishi A."/>
            <person name="Satake H."/>
            <person name="Nakayama K."/>
        </authorList>
    </citation>
    <scope>NUCLEOTIDE SEQUENCE</scope>
</reference>
<organism evidence="3 4">
    <name type="scientific">Tanacetum coccineum</name>
    <dbReference type="NCBI Taxonomy" id="301880"/>
    <lineage>
        <taxon>Eukaryota</taxon>
        <taxon>Viridiplantae</taxon>
        <taxon>Streptophyta</taxon>
        <taxon>Embryophyta</taxon>
        <taxon>Tracheophyta</taxon>
        <taxon>Spermatophyta</taxon>
        <taxon>Magnoliopsida</taxon>
        <taxon>eudicotyledons</taxon>
        <taxon>Gunneridae</taxon>
        <taxon>Pentapetalae</taxon>
        <taxon>asterids</taxon>
        <taxon>campanulids</taxon>
        <taxon>Asterales</taxon>
        <taxon>Asteraceae</taxon>
        <taxon>Asteroideae</taxon>
        <taxon>Anthemideae</taxon>
        <taxon>Anthemidinae</taxon>
        <taxon>Tanacetum</taxon>
    </lineage>
</organism>
<name>A0ABQ4YCP7_9ASTR</name>
<sequence length="557" mass="63697">MEKSCNSRVMVSVKAQDMAERLPPGSYDFESIRYASELDQNGHDADVNGYCHRSLRLLLQLQLLLFTLRLNGLNNLSLTWIKAMNKLTTLAKHIIIARAESRPPMLEKSMYDSWASRIRLFIKGKKHGRMMLDSIENDDCDVQATNIILHGLPPDVYALVNHQEAAKREDLIECINKAMTFLSVVASRFPPSNNQLRTSSNPRNQATIQDGRVTIQQFQERQSQSFAGTRNRGIATTSRGNYAVAEAQEAAFQTEDLDAYDSDYDDLSSAKAVLMVNLLSCDPDVLSEIHSDSNIIPYSQYLQESQNTVIQDTNSSAPNDLLVLSLVEQMTDHVAHLDKENQTNKMVNESLTAELERYKERVAIFEQRLNVDLNKREKLIDSQMDDLIRNRNAKLAAFQQEIDTLKETLSNNVKEKESLSKTLTVFKTESKEKESKYIDKEIVLEKQNKELENIIFEPKSYKDALTESCWIEAMQEELNEFKCLEVWELGVLKNKARLVARGYHQEESIDFEESFALVAGLENIHIFIAFAAHTNMVVYQMDVKTRFLECIRVRGRC</sequence>
<keyword evidence="4" id="KW-1185">Reference proteome</keyword>
<reference evidence="3" key="1">
    <citation type="journal article" date="2022" name="Int. J. Mol. Sci.">
        <title>Draft Genome of Tanacetum Coccineum: Genomic Comparison of Closely Related Tanacetum-Family Plants.</title>
        <authorList>
            <person name="Yamashiro T."/>
            <person name="Shiraishi A."/>
            <person name="Nakayama K."/>
            <person name="Satake H."/>
        </authorList>
    </citation>
    <scope>NUCLEOTIDE SEQUENCE</scope>
</reference>
<comment type="caution">
    <text evidence="3">The sequence shown here is derived from an EMBL/GenBank/DDBJ whole genome shotgun (WGS) entry which is preliminary data.</text>
</comment>
<dbReference type="EMBL" id="BQNB010010307">
    <property type="protein sequence ID" value="GJS75494.1"/>
    <property type="molecule type" value="Genomic_DNA"/>
</dbReference>
<keyword evidence="1" id="KW-0175">Coiled coil</keyword>
<proteinExistence type="predicted"/>
<feature type="coiled-coil region" evidence="1">
    <location>
        <begin position="348"/>
        <end position="415"/>
    </location>
</feature>
<accession>A0ABQ4YCP7</accession>
<gene>
    <name evidence="3" type="ORF">Tco_0725375</name>
</gene>
<feature type="domain" description="Reverse transcriptase Ty1/copia-type" evidence="2">
    <location>
        <begin position="491"/>
        <end position="549"/>
    </location>
</feature>
<evidence type="ECO:0000259" key="2">
    <source>
        <dbReference type="Pfam" id="PF07727"/>
    </source>
</evidence>